<sequence>MVNNRQRQHRNRQPAYLLLPTILTLTLIGLMFFLQTKIFHQKLHTQLLLLKITTIDTKQIEASRLFCQDNQQFGQIQGDSWVIEPEKRQIKITSKNQDYYRPLLTP</sequence>
<keyword evidence="1" id="KW-0812">Transmembrane</keyword>
<gene>
    <name evidence="2" type="ORF">M3M36_05570</name>
</gene>
<evidence type="ECO:0000313" key="2">
    <source>
        <dbReference type="EMBL" id="USS91783.1"/>
    </source>
</evidence>
<reference evidence="2" key="1">
    <citation type="submission" date="2022-05" db="EMBL/GenBank/DDBJ databases">
        <authorList>
            <person name="Oliphant S.A."/>
            <person name="Watson-Haigh N.S."/>
            <person name="Sumby K.M."/>
            <person name="Gardner J.M."/>
            <person name="Jiranek V."/>
        </authorList>
    </citation>
    <scope>NUCLEOTIDE SEQUENCE</scope>
    <source>
        <strain evidence="2">KI3_B9</strain>
    </source>
</reference>
<keyword evidence="1" id="KW-1133">Transmembrane helix</keyword>
<dbReference type="Proteomes" id="UP001056093">
    <property type="component" value="Chromosome"/>
</dbReference>
<keyword evidence="1" id="KW-0472">Membrane</keyword>
<keyword evidence="3" id="KW-1185">Reference proteome</keyword>
<name>A0ABY5C1Q8_9LACO</name>
<dbReference type="RefSeq" id="WP_252773598.1">
    <property type="nucleotide sequence ID" value="NZ_CP097122.1"/>
</dbReference>
<proteinExistence type="predicted"/>
<evidence type="ECO:0000313" key="3">
    <source>
        <dbReference type="Proteomes" id="UP001056093"/>
    </source>
</evidence>
<feature type="transmembrane region" description="Helical" evidence="1">
    <location>
        <begin position="15"/>
        <end position="34"/>
    </location>
</feature>
<organism evidence="2 3">
    <name type="scientific">Fructobacillus americanaquae</name>
    <dbReference type="NCBI Taxonomy" id="2940302"/>
    <lineage>
        <taxon>Bacteria</taxon>
        <taxon>Bacillati</taxon>
        <taxon>Bacillota</taxon>
        <taxon>Bacilli</taxon>
        <taxon>Lactobacillales</taxon>
        <taxon>Lactobacillaceae</taxon>
        <taxon>Fructobacillus</taxon>
    </lineage>
</organism>
<accession>A0ABY5C1Q8</accession>
<protein>
    <submittedName>
        <fullName evidence="2">Uncharacterized protein</fullName>
    </submittedName>
</protein>
<dbReference type="EMBL" id="CP097122">
    <property type="protein sequence ID" value="USS91783.1"/>
    <property type="molecule type" value="Genomic_DNA"/>
</dbReference>
<evidence type="ECO:0000256" key="1">
    <source>
        <dbReference type="SAM" id="Phobius"/>
    </source>
</evidence>